<reference evidence="4" key="1">
    <citation type="submission" date="2021-02" db="EMBL/GenBank/DDBJ databases">
        <authorList>
            <person name="Nowell W R."/>
        </authorList>
    </citation>
    <scope>NUCLEOTIDE SEQUENCE</scope>
</reference>
<evidence type="ECO:0000256" key="1">
    <source>
        <dbReference type="RuleBase" id="RU363098"/>
    </source>
</evidence>
<dbReference type="AlphaFoldDB" id="A0A8S3IZ36"/>
<evidence type="ECO:0000313" key="4">
    <source>
        <dbReference type="EMBL" id="CAF5210681.1"/>
    </source>
</evidence>
<evidence type="ECO:0000313" key="5">
    <source>
        <dbReference type="Proteomes" id="UP000681720"/>
    </source>
</evidence>
<keyword evidence="1" id="KW-0808">Transferase</keyword>
<dbReference type="GO" id="GO:0031380">
    <property type="term" value="C:nuclear RNA-directed RNA polymerase complex"/>
    <property type="evidence" value="ECO:0007669"/>
    <property type="project" value="TreeGrafter"/>
</dbReference>
<gene>
    <name evidence="3" type="ORF">BYL167_LOCUS69488</name>
    <name evidence="4" type="ORF">GIL414_LOCUS79692</name>
</gene>
<dbReference type="GO" id="GO:0030422">
    <property type="term" value="P:siRNA processing"/>
    <property type="evidence" value="ECO:0007669"/>
    <property type="project" value="TreeGrafter"/>
</dbReference>
<dbReference type="InterPro" id="IPR007855">
    <property type="entry name" value="RDRP"/>
</dbReference>
<name>A0A8S3IZ36_9BILA</name>
<dbReference type="EMBL" id="CAJOBH010250422">
    <property type="protein sequence ID" value="CAF5136945.1"/>
    <property type="molecule type" value="Genomic_DNA"/>
</dbReference>
<comment type="similarity">
    <text evidence="1">Belongs to the RdRP family.</text>
</comment>
<accession>A0A8S3IZ36</accession>
<sequence>GHRPHPNEISGSDLDGDEYVVIWDKDLIPETPNENAYAYDSQEDPPKMERPITRDDINQIVMEVSEQDCLGSLSNIHLAYVDKEGIKSKICTDLAGAISQEVDAAKTGKHPLTEAQIAELREGLNNTWPDFMKSRGKKNFYPSKRILGKCLLLPLQI</sequence>
<keyword evidence="1" id="KW-0694">RNA-binding</keyword>
<dbReference type="GO" id="GO:0003968">
    <property type="term" value="F:RNA-directed RNA polymerase activity"/>
    <property type="evidence" value="ECO:0007669"/>
    <property type="project" value="UniProtKB-KW"/>
</dbReference>
<comment type="catalytic activity">
    <reaction evidence="1">
        <text>RNA(n) + a ribonucleoside 5'-triphosphate = RNA(n+1) + diphosphate</text>
        <dbReference type="Rhea" id="RHEA:21248"/>
        <dbReference type="Rhea" id="RHEA-COMP:14527"/>
        <dbReference type="Rhea" id="RHEA-COMP:17342"/>
        <dbReference type="ChEBI" id="CHEBI:33019"/>
        <dbReference type="ChEBI" id="CHEBI:61557"/>
        <dbReference type="ChEBI" id="CHEBI:140395"/>
        <dbReference type="EC" id="2.7.7.48"/>
    </reaction>
</comment>
<dbReference type="Proteomes" id="UP000681720">
    <property type="component" value="Unassembled WGS sequence"/>
</dbReference>
<organism evidence="4 5">
    <name type="scientific">Rotaria magnacalcarata</name>
    <dbReference type="NCBI Taxonomy" id="392030"/>
    <lineage>
        <taxon>Eukaryota</taxon>
        <taxon>Metazoa</taxon>
        <taxon>Spiralia</taxon>
        <taxon>Gnathifera</taxon>
        <taxon>Rotifera</taxon>
        <taxon>Eurotatoria</taxon>
        <taxon>Bdelloidea</taxon>
        <taxon>Philodinida</taxon>
        <taxon>Philodinidae</taxon>
        <taxon>Rotaria</taxon>
    </lineage>
</organism>
<keyword evidence="1" id="KW-0696">RNA-directed RNA polymerase</keyword>
<feature type="domain" description="RDRP core" evidence="2">
    <location>
        <begin position="1"/>
        <end position="149"/>
    </location>
</feature>
<comment type="caution">
    <text evidence="4">The sequence shown here is derived from an EMBL/GenBank/DDBJ whole genome shotgun (WGS) entry which is preliminary data.</text>
</comment>
<feature type="non-terminal residue" evidence="4">
    <location>
        <position position="1"/>
    </location>
</feature>
<dbReference type="EC" id="2.7.7.48" evidence="1"/>
<dbReference type="InterPro" id="IPR057596">
    <property type="entry name" value="RDRP_core"/>
</dbReference>
<keyword evidence="1" id="KW-0548">Nucleotidyltransferase</keyword>
<dbReference type="GO" id="GO:0003723">
    <property type="term" value="F:RNA binding"/>
    <property type="evidence" value="ECO:0007669"/>
    <property type="project" value="UniProtKB-KW"/>
</dbReference>
<dbReference type="Pfam" id="PF05183">
    <property type="entry name" value="RdRP"/>
    <property type="match status" value="1"/>
</dbReference>
<evidence type="ECO:0000313" key="3">
    <source>
        <dbReference type="EMBL" id="CAF5136945.1"/>
    </source>
</evidence>
<proteinExistence type="inferred from homology"/>
<dbReference type="Proteomes" id="UP000681967">
    <property type="component" value="Unassembled WGS sequence"/>
</dbReference>
<dbReference type="PANTHER" id="PTHR23079">
    <property type="entry name" value="RNA-DEPENDENT RNA POLYMERASE"/>
    <property type="match status" value="1"/>
</dbReference>
<dbReference type="PANTHER" id="PTHR23079:SF55">
    <property type="entry name" value="RNA-DIRECTED RNA POLYMERASE"/>
    <property type="match status" value="1"/>
</dbReference>
<protein>
    <recommendedName>
        <fullName evidence="1">RNA-dependent RNA polymerase</fullName>
        <ecNumber evidence="1">2.7.7.48</ecNumber>
    </recommendedName>
</protein>
<dbReference type="EMBL" id="CAJOBJ010352954">
    <property type="protein sequence ID" value="CAF5210681.1"/>
    <property type="molecule type" value="Genomic_DNA"/>
</dbReference>
<evidence type="ECO:0000259" key="2">
    <source>
        <dbReference type="Pfam" id="PF05183"/>
    </source>
</evidence>